<reference evidence="4 5" key="1">
    <citation type="submission" date="2024-08" db="EMBL/GenBank/DDBJ databases">
        <title>Pantoea ronii - a newly identified human opportunistic pathogen.</title>
        <authorList>
            <person name="Keidar-Friedman D."/>
            <person name="Sorek N."/>
            <person name="Leshin-Carmel D."/>
            <person name="Tsur A."/>
            <person name="Amsalem M."/>
            <person name="Tolkach D."/>
            <person name="Brosh-Nissimov T."/>
        </authorList>
    </citation>
    <scope>NUCLEOTIDE SEQUENCE [LARGE SCALE GENOMIC DNA]</scope>
    <source>
        <strain evidence="4 5">AA23256</strain>
    </source>
</reference>
<accession>A0ABW7PUW6</accession>
<comment type="caution">
    <text evidence="4">The sequence shown here is derived from an EMBL/GenBank/DDBJ whole genome shotgun (WGS) entry which is preliminary data.</text>
</comment>
<protein>
    <recommendedName>
        <fullName evidence="2">Putative carbamate hydrolase RutD</fullName>
        <ecNumber evidence="2">3.5.1.-</ecNumber>
    </recommendedName>
    <alternativeName>
        <fullName evidence="2">Aminohydrolase</fullName>
    </alternativeName>
</protein>
<keyword evidence="5" id="KW-1185">Reference proteome</keyword>
<name>A0ABW7PUW6_9GAMM</name>
<evidence type="ECO:0000256" key="1">
    <source>
        <dbReference type="ARBA" id="ARBA00022801"/>
    </source>
</evidence>
<dbReference type="EC" id="3.5.1.-" evidence="2"/>
<proteinExistence type="inferred from homology"/>
<dbReference type="PRINTS" id="PR00412">
    <property type="entry name" value="EPOXHYDRLASE"/>
</dbReference>
<dbReference type="RefSeq" id="WP_397213527.1">
    <property type="nucleotide sequence ID" value="NZ_JBGFSN010000004.1"/>
</dbReference>
<evidence type="ECO:0000256" key="2">
    <source>
        <dbReference type="HAMAP-Rule" id="MF_00832"/>
    </source>
</evidence>
<evidence type="ECO:0000313" key="4">
    <source>
        <dbReference type="EMBL" id="MFH8134056.1"/>
    </source>
</evidence>
<dbReference type="HAMAP" id="MF_00832">
    <property type="entry name" value="RutD"/>
    <property type="match status" value="1"/>
</dbReference>
<dbReference type="InterPro" id="IPR029058">
    <property type="entry name" value="AB_hydrolase_fold"/>
</dbReference>
<dbReference type="Proteomes" id="UP001611251">
    <property type="component" value="Unassembled WGS sequence"/>
</dbReference>
<dbReference type="SUPFAM" id="SSF53474">
    <property type="entry name" value="alpha/beta-Hydrolases"/>
    <property type="match status" value="1"/>
</dbReference>
<gene>
    <name evidence="2 4" type="primary">rutD</name>
    <name evidence="4" type="ORF">ABU178_07695</name>
</gene>
<comment type="catalytic activity">
    <reaction evidence="2">
        <text>carbamate + 2 H(+) = NH4(+) + CO2</text>
        <dbReference type="Rhea" id="RHEA:15649"/>
        <dbReference type="ChEBI" id="CHEBI:13941"/>
        <dbReference type="ChEBI" id="CHEBI:15378"/>
        <dbReference type="ChEBI" id="CHEBI:16526"/>
        <dbReference type="ChEBI" id="CHEBI:28938"/>
    </reaction>
</comment>
<comment type="function">
    <text evidence="2">Involved in pyrimidine catabolism. May facilitate the hydrolysis of carbamate, a reaction that can also occur spontaneously.</text>
</comment>
<dbReference type="EMBL" id="JBGFSN010000004">
    <property type="protein sequence ID" value="MFH8134056.1"/>
    <property type="molecule type" value="Genomic_DNA"/>
</dbReference>
<sequence length="269" mass="29542">MHLEILGQPAEDAPTLVLSAGLGGSASFWLPQLNALSEHYRVVVYDQRGTGRSPDALPEGYTMAMMAAELADALARHNILRFDLIGHALGGLIGLQMALDYPDRVRRVVVINGWLSLNSHTRRCFKVRQDLLLNVGVEAFVRAQPLFLYPAEWLSRHQPRIEAEDALHVAHFQGTENLLRRLNALMSADFTRSAARIAQPVLAIYSRDDLLVPWSCSHELAAALPNATLAEMTWGGHAMSVTDPDAFNQLLLDWLKATASAALPQHAAG</sequence>
<dbReference type="InterPro" id="IPR050471">
    <property type="entry name" value="AB_hydrolase"/>
</dbReference>
<dbReference type="InterPro" id="IPR019913">
    <property type="entry name" value="Pyrimidine_utilisation_RutD"/>
</dbReference>
<dbReference type="Pfam" id="PF00561">
    <property type="entry name" value="Abhydrolase_1"/>
    <property type="match status" value="1"/>
</dbReference>
<dbReference type="InterPro" id="IPR000639">
    <property type="entry name" value="Epox_hydrolase-like"/>
</dbReference>
<dbReference type="PRINTS" id="PR00111">
    <property type="entry name" value="ABHYDROLASE"/>
</dbReference>
<dbReference type="PANTHER" id="PTHR43433:SF5">
    <property type="entry name" value="AB HYDROLASE-1 DOMAIN-CONTAINING PROTEIN"/>
    <property type="match status" value="1"/>
</dbReference>
<organism evidence="4 5">
    <name type="scientific">Pantoea osteomyelitidis</name>
    <dbReference type="NCBI Taxonomy" id="3230026"/>
    <lineage>
        <taxon>Bacteria</taxon>
        <taxon>Pseudomonadati</taxon>
        <taxon>Pseudomonadota</taxon>
        <taxon>Gammaproteobacteria</taxon>
        <taxon>Enterobacterales</taxon>
        <taxon>Erwiniaceae</taxon>
        <taxon>Pantoea</taxon>
    </lineage>
</organism>
<feature type="domain" description="AB hydrolase-1" evidence="3">
    <location>
        <begin position="14"/>
        <end position="124"/>
    </location>
</feature>
<evidence type="ECO:0000313" key="5">
    <source>
        <dbReference type="Proteomes" id="UP001611251"/>
    </source>
</evidence>
<dbReference type="NCBIfam" id="TIGR03611">
    <property type="entry name" value="RutD"/>
    <property type="match status" value="1"/>
</dbReference>
<evidence type="ECO:0000259" key="3">
    <source>
        <dbReference type="Pfam" id="PF00561"/>
    </source>
</evidence>
<dbReference type="Gene3D" id="3.40.50.1820">
    <property type="entry name" value="alpha/beta hydrolase"/>
    <property type="match status" value="1"/>
</dbReference>
<comment type="similarity">
    <text evidence="2">Belongs to the AB hydrolase superfamily. Hydrolase RutD family.</text>
</comment>
<keyword evidence="1 2" id="KW-0378">Hydrolase</keyword>
<dbReference type="PANTHER" id="PTHR43433">
    <property type="entry name" value="HYDROLASE, ALPHA/BETA FOLD FAMILY PROTEIN"/>
    <property type="match status" value="1"/>
</dbReference>
<dbReference type="InterPro" id="IPR000073">
    <property type="entry name" value="AB_hydrolase_1"/>
</dbReference>